<dbReference type="PANTHER" id="PTHR38793">
    <property type="entry name" value="SLATT_FUNGAL DOMAIN-CONTAINING PROTEIN-RELATED"/>
    <property type="match status" value="1"/>
</dbReference>
<dbReference type="PANTHER" id="PTHR38793:SF3">
    <property type="entry name" value="SMODS AND SLOG-ASSOCIATING 2TM EFFECTOR DOMAIN-CONTAINING PROTEIN"/>
    <property type="match status" value="1"/>
</dbReference>
<feature type="compositionally biased region" description="Pro residues" evidence="1">
    <location>
        <begin position="38"/>
        <end position="53"/>
    </location>
</feature>
<dbReference type="NCBIfam" id="NF033635">
    <property type="entry name" value="SLATT_fungal"/>
    <property type="match status" value="1"/>
</dbReference>
<organism evidence="4 5">
    <name type="scientific">Tothia fuscella</name>
    <dbReference type="NCBI Taxonomy" id="1048955"/>
    <lineage>
        <taxon>Eukaryota</taxon>
        <taxon>Fungi</taxon>
        <taxon>Dikarya</taxon>
        <taxon>Ascomycota</taxon>
        <taxon>Pezizomycotina</taxon>
        <taxon>Dothideomycetes</taxon>
        <taxon>Pleosporomycetidae</taxon>
        <taxon>Venturiales</taxon>
        <taxon>Cylindrosympodiaceae</taxon>
        <taxon>Tothia</taxon>
    </lineage>
</organism>
<evidence type="ECO:0000313" key="4">
    <source>
        <dbReference type="EMBL" id="KAF2432717.1"/>
    </source>
</evidence>
<keyword evidence="5" id="KW-1185">Reference proteome</keyword>
<feature type="compositionally biased region" description="Polar residues" evidence="1">
    <location>
        <begin position="119"/>
        <end position="136"/>
    </location>
</feature>
<dbReference type="EMBL" id="MU007024">
    <property type="protein sequence ID" value="KAF2432717.1"/>
    <property type="molecule type" value="Genomic_DNA"/>
</dbReference>
<dbReference type="Proteomes" id="UP000800235">
    <property type="component" value="Unassembled WGS sequence"/>
</dbReference>
<evidence type="ECO:0000313" key="5">
    <source>
        <dbReference type="Proteomes" id="UP000800235"/>
    </source>
</evidence>
<evidence type="ECO:0000256" key="1">
    <source>
        <dbReference type="SAM" id="MobiDB-lite"/>
    </source>
</evidence>
<dbReference type="InterPro" id="IPR041622">
    <property type="entry name" value="SLATT_fungi"/>
</dbReference>
<dbReference type="AlphaFoldDB" id="A0A9P4NVY6"/>
<keyword evidence="2" id="KW-0472">Membrane</keyword>
<feature type="compositionally biased region" description="Pro residues" evidence="1">
    <location>
        <begin position="12"/>
        <end position="22"/>
    </location>
</feature>
<feature type="region of interest" description="Disordered" evidence="1">
    <location>
        <begin position="1"/>
        <end position="139"/>
    </location>
</feature>
<reference evidence="4" key="1">
    <citation type="journal article" date="2020" name="Stud. Mycol.">
        <title>101 Dothideomycetes genomes: a test case for predicting lifestyles and emergence of pathogens.</title>
        <authorList>
            <person name="Haridas S."/>
            <person name="Albert R."/>
            <person name="Binder M."/>
            <person name="Bloem J."/>
            <person name="Labutti K."/>
            <person name="Salamov A."/>
            <person name="Andreopoulos B."/>
            <person name="Baker S."/>
            <person name="Barry K."/>
            <person name="Bills G."/>
            <person name="Bluhm B."/>
            <person name="Cannon C."/>
            <person name="Castanera R."/>
            <person name="Culley D."/>
            <person name="Daum C."/>
            <person name="Ezra D."/>
            <person name="Gonzalez J."/>
            <person name="Henrissat B."/>
            <person name="Kuo A."/>
            <person name="Liang C."/>
            <person name="Lipzen A."/>
            <person name="Lutzoni F."/>
            <person name="Magnuson J."/>
            <person name="Mondo S."/>
            <person name="Nolan M."/>
            <person name="Ohm R."/>
            <person name="Pangilinan J."/>
            <person name="Park H.-J."/>
            <person name="Ramirez L."/>
            <person name="Alfaro M."/>
            <person name="Sun H."/>
            <person name="Tritt A."/>
            <person name="Yoshinaga Y."/>
            <person name="Zwiers L.-H."/>
            <person name="Turgeon B."/>
            <person name="Goodwin S."/>
            <person name="Spatafora J."/>
            <person name="Crous P."/>
            <person name="Grigoriev I."/>
        </authorList>
    </citation>
    <scope>NUCLEOTIDE SEQUENCE</scope>
    <source>
        <strain evidence="4">CBS 130266</strain>
    </source>
</reference>
<feature type="transmembrane region" description="Helical" evidence="2">
    <location>
        <begin position="242"/>
        <end position="269"/>
    </location>
</feature>
<accession>A0A9P4NVY6</accession>
<evidence type="ECO:0000259" key="3">
    <source>
        <dbReference type="Pfam" id="PF18142"/>
    </source>
</evidence>
<feature type="compositionally biased region" description="Pro residues" evidence="1">
    <location>
        <begin position="79"/>
        <end position="112"/>
    </location>
</feature>
<feature type="compositionally biased region" description="Polar residues" evidence="1">
    <location>
        <begin position="356"/>
        <end position="367"/>
    </location>
</feature>
<proteinExistence type="predicted"/>
<dbReference type="PRINTS" id="PR01217">
    <property type="entry name" value="PRICHEXTENSN"/>
</dbReference>
<gene>
    <name evidence="4" type="ORF">EJ08DRAFT_695115</name>
</gene>
<sequence>MTHRPPTNRWPKLPPAEDPPVTPRRDLLRPVVRSAMGPPGPPTPGAQPAPAPTPSNETPIPAQETPIPAQEPTILPKETPNPPATFPPQIPASPPPTFPTVPTTPAPLPPTFQPGHPTAVNNQPGTQPDTQPANQLAPNIEPTEPAPIEETKPAFTLSSPASSSPLTLEMFRCLLGIPQEAPPLPRKEPQKPLLQGVRRIFSPVRRHNHIPNWLKLQSCHPEAATSTYFAILKEESHTWREFFFYETFVNAAMIIQLIIAAILVILGAMKRTNHVPISTLAAVTGVITGILNMIARQGLPNRLLQYADQLRRVREDIEWCERILRTDSGVVTYSDCVALREAYEKSRNDSVKNHPDTWTTSLSSAVGTKSRRGAGLGGSPV</sequence>
<feature type="domain" description="SMODS and SLOG-associating 2TM effector" evidence="3">
    <location>
        <begin position="231"/>
        <end position="347"/>
    </location>
</feature>
<dbReference type="OrthoDB" id="4472872at2759"/>
<keyword evidence="2" id="KW-0812">Transmembrane</keyword>
<comment type="caution">
    <text evidence="4">The sequence shown here is derived from an EMBL/GenBank/DDBJ whole genome shotgun (WGS) entry which is preliminary data.</text>
</comment>
<evidence type="ECO:0000256" key="2">
    <source>
        <dbReference type="SAM" id="Phobius"/>
    </source>
</evidence>
<feature type="transmembrane region" description="Helical" evidence="2">
    <location>
        <begin position="275"/>
        <end position="295"/>
    </location>
</feature>
<dbReference type="Pfam" id="PF18142">
    <property type="entry name" value="SLATT_fungal"/>
    <property type="match status" value="1"/>
</dbReference>
<keyword evidence="2" id="KW-1133">Transmembrane helix</keyword>
<protein>
    <recommendedName>
        <fullName evidence="3">SMODS and SLOG-associating 2TM effector domain-containing protein</fullName>
    </recommendedName>
</protein>
<feature type="region of interest" description="Disordered" evidence="1">
    <location>
        <begin position="349"/>
        <end position="381"/>
    </location>
</feature>
<name>A0A9P4NVY6_9PEZI</name>